<dbReference type="AlphaFoldDB" id="A0A8T1VIS5"/>
<evidence type="ECO:0000256" key="1">
    <source>
        <dbReference type="SAM" id="MobiDB-lite"/>
    </source>
</evidence>
<accession>A0A8T1VIS5</accession>
<evidence type="ECO:0000313" key="2">
    <source>
        <dbReference type="EMBL" id="KAG7381167.1"/>
    </source>
</evidence>
<reference evidence="2" key="1">
    <citation type="submission" date="2021-02" db="EMBL/GenBank/DDBJ databases">
        <authorList>
            <person name="Palmer J.M."/>
        </authorList>
    </citation>
    <scope>NUCLEOTIDE SEQUENCE</scope>
    <source>
        <strain evidence="2">SCRP734</strain>
    </source>
</reference>
<sequence>MAASSTTQLARVADRSPLLLHLTTTSNNPDNAPSHSCIIVKIRPMLLHFLVDHRLWCVIRSKVPITDVASYGSYHSEGGEARHKLLVSAADGNVWIVTLPRHFQPAVGVVTPELLLERSSSESDGGSVQWFCQLPGVQSVDHTPAASGLTSLTLMRSLVTPSTLIVSTRRSPESKLQRHQSLELDEIEGEQSTCALCLSSQVARHCGLLKSLFPDVVKYAGAAAVIQGDLDGCVRFSLVHYPSKQGDVAKASVVRSGTLLQLGEPVQMIVPFSSSVADDPMVTPQVFDTLLVLGGRGRIGVAGLENCCSVETLPVPLKKLELGRAVQSLVFVSSLAAFVFCSCGSAFVCRRTDLLAKIQSADAEANIVDLSDDRNISAEKLPLQPGTVRLASHGHARGMSILFTSGRITTIDETALCTMVTSVLPLPGRDRGQGGQSSTGEPASESRVRNLLHRIAQISTESTALRVQSKQMDYQLKTLHSALEILRVVEAAGVESVVKCAMRASLVITGPLSDRQTVKLVCSLFVDPEAIVSLDDWLLCLYVRTRQRAVTTYFFPLEDIATRGEQSIVLDPDTLARQDQGSLWVSCSMVFCPSGHPGNTHSEVNHANSTGNSNQEDPFSFVIPLLQDRRFLFAQLSQPIEEEIPVSQVAIHAAFRQNHEPFMPVGRTSTEGKESSSALWGGVQWWSALADHAHKNLSFAALWSKIVPLGEDEDDEDEDEDHEKVRVERMVAFLRHLLDIRIDELPRMRRSCQDQQRSVDLTIQCSDVADLSAMRALVLEAIDNWSGGSPPGISAEDRFEELALDMSEILEPISALENILEDLTVKTAKSIEDPNSAACTDEVLRALSKLAHLETQTLTLYWKTRLLLNRTIM</sequence>
<name>A0A8T1VIS5_9STRA</name>
<organism evidence="2 3">
    <name type="scientific">Phytophthora pseudosyringae</name>
    <dbReference type="NCBI Taxonomy" id="221518"/>
    <lineage>
        <taxon>Eukaryota</taxon>
        <taxon>Sar</taxon>
        <taxon>Stramenopiles</taxon>
        <taxon>Oomycota</taxon>
        <taxon>Peronosporomycetes</taxon>
        <taxon>Peronosporales</taxon>
        <taxon>Peronosporaceae</taxon>
        <taxon>Phytophthora</taxon>
    </lineage>
</organism>
<dbReference type="OrthoDB" id="124272at2759"/>
<keyword evidence="3" id="KW-1185">Reference proteome</keyword>
<protein>
    <submittedName>
        <fullName evidence="2">Uncharacterized protein</fullName>
    </submittedName>
</protein>
<dbReference type="Proteomes" id="UP000694044">
    <property type="component" value="Unassembled WGS sequence"/>
</dbReference>
<dbReference type="EMBL" id="JAGDFM010000259">
    <property type="protein sequence ID" value="KAG7381167.1"/>
    <property type="molecule type" value="Genomic_DNA"/>
</dbReference>
<feature type="region of interest" description="Disordered" evidence="1">
    <location>
        <begin position="427"/>
        <end position="446"/>
    </location>
</feature>
<gene>
    <name evidence="2" type="ORF">PHYPSEUDO_006343</name>
</gene>
<comment type="caution">
    <text evidence="2">The sequence shown here is derived from an EMBL/GenBank/DDBJ whole genome shotgun (WGS) entry which is preliminary data.</text>
</comment>
<evidence type="ECO:0000313" key="3">
    <source>
        <dbReference type="Proteomes" id="UP000694044"/>
    </source>
</evidence>
<proteinExistence type="predicted"/>